<evidence type="ECO:0000313" key="1">
    <source>
        <dbReference type="EMBL" id="MBX47235.1"/>
    </source>
</evidence>
<protein>
    <submittedName>
        <fullName evidence="1">Uncharacterized protein</fullName>
    </submittedName>
</protein>
<proteinExistence type="predicted"/>
<reference evidence="1" key="1">
    <citation type="submission" date="2018-02" db="EMBL/GenBank/DDBJ databases">
        <title>Rhizophora mucronata_Transcriptome.</title>
        <authorList>
            <person name="Meera S.P."/>
            <person name="Sreeshan A."/>
            <person name="Augustine A."/>
        </authorList>
    </citation>
    <scope>NUCLEOTIDE SEQUENCE</scope>
    <source>
        <tissue evidence="1">Leaf</tissue>
    </source>
</reference>
<name>A0A2P2NXP4_RHIMU</name>
<accession>A0A2P2NXP4</accession>
<organism evidence="1">
    <name type="scientific">Rhizophora mucronata</name>
    <name type="common">Asiatic mangrove</name>
    <dbReference type="NCBI Taxonomy" id="61149"/>
    <lineage>
        <taxon>Eukaryota</taxon>
        <taxon>Viridiplantae</taxon>
        <taxon>Streptophyta</taxon>
        <taxon>Embryophyta</taxon>
        <taxon>Tracheophyta</taxon>
        <taxon>Spermatophyta</taxon>
        <taxon>Magnoliopsida</taxon>
        <taxon>eudicotyledons</taxon>
        <taxon>Gunneridae</taxon>
        <taxon>Pentapetalae</taxon>
        <taxon>rosids</taxon>
        <taxon>fabids</taxon>
        <taxon>Malpighiales</taxon>
        <taxon>Rhizophoraceae</taxon>
        <taxon>Rhizophora</taxon>
    </lineage>
</organism>
<sequence length="20" mass="2522">MVKRRKNSYMYKVETRVSDM</sequence>
<dbReference type="EMBL" id="GGEC01066751">
    <property type="protein sequence ID" value="MBX47235.1"/>
    <property type="molecule type" value="Transcribed_RNA"/>
</dbReference>
<dbReference type="AlphaFoldDB" id="A0A2P2NXP4"/>